<dbReference type="EMBL" id="AVOT02050395">
    <property type="protein sequence ID" value="MBW0545479.1"/>
    <property type="molecule type" value="Genomic_DNA"/>
</dbReference>
<dbReference type="InterPro" id="IPR004242">
    <property type="entry name" value="Transposase_21"/>
</dbReference>
<dbReference type="OrthoDB" id="3269001at2759"/>
<reference evidence="1" key="1">
    <citation type="submission" date="2021-03" db="EMBL/GenBank/DDBJ databases">
        <title>Draft genome sequence of rust myrtle Austropuccinia psidii MF-1, a brazilian biotype.</title>
        <authorList>
            <person name="Quecine M.C."/>
            <person name="Pachon D.M.R."/>
            <person name="Bonatelli M.L."/>
            <person name="Correr F.H."/>
            <person name="Franceschini L.M."/>
            <person name="Leite T.F."/>
            <person name="Margarido G.R.A."/>
            <person name="Almeida C.A."/>
            <person name="Ferrarezi J.A."/>
            <person name="Labate C.A."/>
        </authorList>
    </citation>
    <scope>NUCLEOTIDE SEQUENCE</scope>
    <source>
        <strain evidence="1">MF-1</strain>
    </source>
</reference>
<evidence type="ECO:0000313" key="1">
    <source>
        <dbReference type="EMBL" id="MBW0545479.1"/>
    </source>
</evidence>
<evidence type="ECO:0000313" key="2">
    <source>
        <dbReference type="Proteomes" id="UP000765509"/>
    </source>
</evidence>
<sequence>MLICLNIPPNERLKPENVNVSGIIPGPKEPAALQLNYLSIPLIKELKELWQGYHFSPTLTGPSGFFIHVSILTAIADVVSTRKPTGFISHPGRNFNNFCTIHKATID</sequence>
<dbReference type="AlphaFoldDB" id="A0A9Q3FUT4"/>
<accession>A0A9Q3FUT4</accession>
<dbReference type="Pfam" id="PF02992">
    <property type="entry name" value="Transposase_21"/>
    <property type="match status" value="1"/>
</dbReference>
<keyword evidence="2" id="KW-1185">Reference proteome</keyword>
<comment type="caution">
    <text evidence="1">The sequence shown here is derived from an EMBL/GenBank/DDBJ whole genome shotgun (WGS) entry which is preliminary data.</text>
</comment>
<gene>
    <name evidence="1" type="ORF">O181_085194</name>
</gene>
<protein>
    <submittedName>
        <fullName evidence="1">Uncharacterized protein</fullName>
    </submittedName>
</protein>
<proteinExistence type="predicted"/>
<organism evidence="1 2">
    <name type="scientific">Austropuccinia psidii MF-1</name>
    <dbReference type="NCBI Taxonomy" id="1389203"/>
    <lineage>
        <taxon>Eukaryota</taxon>
        <taxon>Fungi</taxon>
        <taxon>Dikarya</taxon>
        <taxon>Basidiomycota</taxon>
        <taxon>Pucciniomycotina</taxon>
        <taxon>Pucciniomycetes</taxon>
        <taxon>Pucciniales</taxon>
        <taxon>Sphaerophragmiaceae</taxon>
        <taxon>Austropuccinia</taxon>
    </lineage>
</organism>
<dbReference type="Proteomes" id="UP000765509">
    <property type="component" value="Unassembled WGS sequence"/>
</dbReference>
<name>A0A9Q3FUT4_9BASI</name>